<reference evidence="1" key="1">
    <citation type="journal article" date="2021" name="PeerJ">
        <title>Extensive microbial diversity within the chicken gut microbiome revealed by metagenomics and culture.</title>
        <authorList>
            <person name="Gilroy R."/>
            <person name="Ravi A."/>
            <person name="Getino M."/>
            <person name="Pursley I."/>
            <person name="Horton D.L."/>
            <person name="Alikhan N.F."/>
            <person name="Baker D."/>
            <person name="Gharbi K."/>
            <person name="Hall N."/>
            <person name="Watson M."/>
            <person name="Adriaenssens E.M."/>
            <person name="Foster-Nyarko E."/>
            <person name="Jarju S."/>
            <person name="Secka A."/>
            <person name="Antonio M."/>
            <person name="Oren A."/>
            <person name="Chaudhuri R.R."/>
            <person name="La Ragione R."/>
            <person name="Hildebrand F."/>
            <person name="Pallen M.J."/>
        </authorList>
    </citation>
    <scope>NUCLEOTIDE SEQUENCE</scope>
    <source>
        <strain evidence="1">1277</strain>
    </source>
</reference>
<evidence type="ECO:0000313" key="2">
    <source>
        <dbReference type="Proteomes" id="UP000776700"/>
    </source>
</evidence>
<dbReference type="EMBL" id="DYUB01000261">
    <property type="protein sequence ID" value="HJG97100.1"/>
    <property type="molecule type" value="Genomic_DNA"/>
</dbReference>
<protein>
    <recommendedName>
        <fullName evidence="3">Lipoprotein</fullName>
    </recommendedName>
</protein>
<dbReference type="PROSITE" id="PS51257">
    <property type="entry name" value="PROKAR_LIPOPROTEIN"/>
    <property type="match status" value="1"/>
</dbReference>
<feature type="non-terminal residue" evidence="1">
    <location>
        <position position="236"/>
    </location>
</feature>
<gene>
    <name evidence="1" type="ORF">K8V90_08380</name>
</gene>
<name>A0A921N2E0_9FIRM</name>
<accession>A0A921N2E0</accession>
<proteinExistence type="predicted"/>
<comment type="caution">
    <text evidence="1">The sequence shown here is derived from an EMBL/GenBank/DDBJ whole genome shotgun (WGS) entry which is preliminary data.</text>
</comment>
<sequence length="236" mass="26807">MKKLLLATSLTGVLLLGACGNNESESKESKQEPTQLTFEQEEKIQKEELRNLTKSLVDTVNADDTSKEVTNKLDKAIKQYEDKTKDLKQVDTIISDPVYKSAKTFQTTLSSIRDINEFEENNSDLTETVKISNIDIVYHTIMTLNSINEEYSQVDAGYKNEVLGEELNSDFTNVITEADMDTTELAEAMGILAIEYSEELTDEQLNQLPSKDYRDLLYKYGYTDEPDVSKNEYNSM</sequence>
<organism evidence="1 2">
    <name type="scientific">Romboutsia timonensis</name>
    <dbReference type="NCBI Taxonomy" id="1776391"/>
    <lineage>
        <taxon>Bacteria</taxon>
        <taxon>Bacillati</taxon>
        <taxon>Bacillota</taxon>
        <taxon>Clostridia</taxon>
        <taxon>Peptostreptococcales</taxon>
        <taxon>Peptostreptococcaceae</taxon>
        <taxon>Romboutsia</taxon>
    </lineage>
</organism>
<evidence type="ECO:0000313" key="1">
    <source>
        <dbReference type="EMBL" id="HJG97100.1"/>
    </source>
</evidence>
<dbReference type="AlphaFoldDB" id="A0A921N2E0"/>
<evidence type="ECO:0008006" key="3">
    <source>
        <dbReference type="Google" id="ProtNLM"/>
    </source>
</evidence>
<dbReference type="Proteomes" id="UP000776700">
    <property type="component" value="Unassembled WGS sequence"/>
</dbReference>
<reference evidence="1" key="2">
    <citation type="submission" date="2021-09" db="EMBL/GenBank/DDBJ databases">
        <authorList>
            <person name="Gilroy R."/>
        </authorList>
    </citation>
    <scope>NUCLEOTIDE SEQUENCE</scope>
    <source>
        <strain evidence="1">1277</strain>
    </source>
</reference>